<evidence type="ECO:0000256" key="2">
    <source>
        <dbReference type="SAM" id="Phobius"/>
    </source>
</evidence>
<comment type="caution">
    <text evidence="5">The sequence shown here is derived from an EMBL/GenBank/DDBJ whole genome shotgun (WGS) entry which is preliminary data.</text>
</comment>
<accession>A0AA88HXV8</accession>
<gene>
    <name evidence="5" type="ORF">QYM36_010579</name>
</gene>
<proteinExistence type="predicted"/>
<reference evidence="5" key="1">
    <citation type="submission" date="2023-07" db="EMBL/GenBank/DDBJ databases">
        <title>Chromosome-level genome assembly of Artemia franciscana.</title>
        <authorList>
            <person name="Jo E."/>
        </authorList>
    </citation>
    <scope>NUCLEOTIDE SEQUENCE</scope>
    <source>
        <tissue evidence="5">Whole body</tissue>
    </source>
</reference>
<feature type="domain" description="VWFA" evidence="4">
    <location>
        <begin position="259"/>
        <end position="435"/>
    </location>
</feature>
<dbReference type="SMART" id="SM00327">
    <property type="entry name" value="VWA"/>
    <property type="match status" value="1"/>
</dbReference>
<name>A0AA88HXV8_ARTSF</name>
<organism evidence="5 6">
    <name type="scientific">Artemia franciscana</name>
    <name type="common">Brine shrimp</name>
    <name type="synonym">Artemia sanfranciscana</name>
    <dbReference type="NCBI Taxonomy" id="6661"/>
    <lineage>
        <taxon>Eukaryota</taxon>
        <taxon>Metazoa</taxon>
        <taxon>Ecdysozoa</taxon>
        <taxon>Arthropoda</taxon>
        <taxon>Crustacea</taxon>
        <taxon>Branchiopoda</taxon>
        <taxon>Anostraca</taxon>
        <taxon>Artemiidae</taxon>
        <taxon>Artemia</taxon>
    </lineage>
</organism>
<evidence type="ECO:0000256" key="3">
    <source>
        <dbReference type="SAM" id="SignalP"/>
    </source>
</evidence>
<keyword evidence="6" id="KW-1185">Reference proteome</keyword>
<dbReference type="InterPro" id="IPR002035">
    <property type="entry name" value="VWF_A"/>
</dbReference>
<dbReference type="AlphaFoldDB" id="A0AA88HXV8"/>
<feature type="signal peptide" evidence="3">
    <location>
        <begin position="1"/>
        <end position="17"/>
    </location>
</feature>
<keyword evidence="3" id="KW-0732">Signal</keyword>
<dbReference type="PROSITE" id="PS50234">
    <property type="entry name" value="VWFA"/>
    <property type="match status" value="1"/>
</dbReference>
<protein>
    <recommendedName>
        <fullName evidence="4">VWFA domain-containing protein</fullName>
    </recommendedName>
</protein>
<dbReference type="Gene3D" id="3.40.50.410">
    <property type="entry name" value="von Willebrand factor, type A domain"/>
    <property type="match status" value="1"/>
</dbReference>
<evidence type="ECO:0000313" key="6">
    <source>
        <dbReference type="Proteomes" id="UP001187531"/>
    </source>
</evidence>
<feature type="compositionally biased region" description="Low complexity" evidence="1">
    <location>
        <begin position="997"/>
        <end position="1006"/>
    </location>
</feature>
<dbReference type="InterPro" id="IPR036465">
    <property type="entry name" value="vWFA_dom_sf"/>
</dbReference>
<keyword evidence="2" id="KW-1133">Transmembrane helix</keyword>
<evidence type="ECO:0000256" key="1">
    <source>
        <dbReference type="SAM" id="MobiDB-lite"/>
    </source>
</evidence>
<sequence length="1063" mass="118706">MWINLFIFLTSVLCAWSLTFNNGGYENIVVGISERNKEPSNCTEFFQKLEESFHQASAKLHIGTKSRASFRSATIIIPRKWQCLKTVDSSAETNWADAKYKITDINQVVTVQPKLCGKPAETSMLSFKLFAAQSTSDIGNVLVKEWLKLRYGVYDQHGFPNDPVYPLQENLTTECNRESIDNRMLQCDGYSTNCSIIPLMVKTGFLPCSSSPLKPTKHSVLCGRRSVDEMVFSSDDLRNSFKTELSNLTFKYVKPALPRFILALDASAEMNQKDQWKFLRVASRRFIRQDLPNGTEIALLTFSSSVRTITGSIVALSSEKTRDWIGAKIPEYPDKHLNKCLECVVKESIKLFEKDGGSAAGNVLFLVTSGTTSRNEINTATVLAKQKKMKISVIAYTKDFEHQEYMAKETGGIVYSVSSGNSVQLETLVSLGDALLALMQFHLTGTPGSNHLPYLVHKAEYKDSSSEHFVNGTFFLDPSLGRNTHFALYFTSRDHPNIKNLWLTSPEGVVYEGRDEAYFSALYFSTLANIETPGLWKYAFEREPQKHQSHFVKVTSRPRLAKETITARLLSFDRKTPLNTSSEPIILYVEVKVGDMAIRDARVAVIVNYGGDQNMEIALSDNGSGDPDITAGDGIYSRYFVPPLSGPAQYSLTIVVDHNDGRAFTSRATGQTTLKNNDIGISPCCGSQIVVPLDDREYLPAFTRIITCPSLTVIEGPPNTRDIIPPNRIADLRIFVKEEEELVNMHWTSPGDDYDHGSASQYDLRYTSIIEEIYDPDLFDLLPVIPLPSVPKMAGIASNFSFHFNSYDTVFYFVLRAVDESDNYNEISNLVTVYMPSPPTTESNEIVTPRQIVLIPRSPQKLSYIAIAGIAAGGCVAITLMLIVACFVVIKNKKNKLNYNNNKTLAEVSIYSEEGKGPNTQPEKLLVTHQKSEKPIQPTQPVHWTATQLLQEHERRNSFARNIDNFKNFEPQYGAQPTAFVHYPAPAERYDLGGGSSPNSYNSNQSDGPMLPPPYERDYQGSKLPPPTFPKPALRAISYANPSLQGSFASLASDKKRRNVTQV</sequence>
<evidence type="ECO:0000313" key="5">
    <source>
        <dbReference type="EMBL" id="KAK2716049.1"/>
    </source>
</evidence>
<dbReference type="EMBL" id="JAVRJZ010000012">
    <property type="protein sequence ID" value="KAK2716049.1"/>
    <property type="molecule type" value="Genomic_DNA"/>
</dbReference>
<dbReference type="SUPFAM" id="SSF53300">
    <property type="entry name" value="vWA-like"/>
    <property type="match status" value="1"/>
</dbReference>
<dbReference type="Pfam" id="PF00092">
    <property type="entry name" value="VWA"/>
    <property type="match status" value="1"/>
</dbReference>
<keyword evidence="2" id="KW-0812">Transmembrane</keyword>
<dbReference type="GO" id="GO:0032991">
    <property type="term" value="C:protein-containing complex"/>
    <property type="evidence" value="ECO:0007669"/>
    <property type="project" value="UniProtKB-ARBA"/>
</dbReference>
<dbReference type="Proteomes" id="UP001187531">
    <property type="component" value="Unassembled WGS sequence"/>
</dbReference>
<keyword evidence="2" id="KW-0472">Membrane</keyword>
<feature type="transmembrane region" description="Helical" evidence="2">
    <location>
        <begin position="864"/>
        <end position="890"/>
    </location>
</feature>
<dbReference type="Pfam" id="PF08434">
    <property type="entry name" value="CLCA"/>
    <property type="match status" value="1"/>
</dbReference>
<evidence type="ECO:0000259" key="4">
    <source>
        <dbReference type="PROSITE" id="PS50234"/>
    </source>
</evidence>
<dbReference type="CDD" id="cd00198">
    <property type="entry name" value="vWFA"/>
    <property type="match status" value="1"/>
</dbReference>
<feature type="chain" id="PRO_5041731949" description="VWFA domain-containing protein" evidence="3">
    <location>
        <begin position="18"/>
        <end position="1063"/>
    </location>
</feature>
<feature type="region of interest" description="Disordered" evidence="1">
    <location>
        <begin position="987"/>
        <end position="1034"/>
    </location>
</feature>
<dbReference type="InterPro" id="IPR013642">
    <property type="entry name" value="CLCA_N"/>
</dbReference>